<dbReference type="InterPro" id="IPR036322">
    <property type="entry name" value="WD40_repeat_dom_sf"/>
</dbReference>
<dbReference type="SUPFAM" id="SSF49899">
    <property type="entry name" value="Concanavalin A-like lectins/glucanases"/>
    <property type="match status" value="1"/>
</dbReference>
<dbReference type="Pfam" id="PF15787">
    <property type="entry name" value="DUF4704"/>
    <property type="match status" value="1"/>
</dbReference>
<sequence>MHIVRGVSAFLRKSSNNNFEVPNVQSESLIQPSLWPEVEFSKDEDEAVLDYLWEKYQEASGLEETQKALDCFLVSFVQIFEDWAPVDEPQPTEAQIRLGEFIRINDSDREAGGSMSGSTVVGCKQGHPKRVTVGLIDELKGMTRSFSALHASSDGISDMWLSPSDMEAGLRLLKALSILTRSFHNRRIYFFFGGLQTLMVLMKSAVVQLKGVTNVVISDNITSLSASMQLGFLQCLIAHIVSVVANYIDAEARLTQKFGMPITSLEPIMLQRTSRDIVGTAIPPEHPQTPRASSSRRSSLQKRLSSGSSVVGLETSGSQRISVGAQSPGGSRSARDTSGLPNGSVPLLETGGLNWFVELLRILRKLRLKGAMSDVSLEQLALRTLKSTIFANPRTQNHFRSIGGVEVLLDGLGTPSTPSKRYECGTDDFSSVNKGQPQLDSQEPIGVSCLNRLLDDFQMQTLSLLVLREAIFHNVTCLQCMRDNGGIQKFIDLIRWAAFTFPEMTASLIPVPDSAGSCGKEGGALTLGSLPEVKSRRNVRATPSGFLSIMLNVTDPPVDDDGSFTSLHGSVDAQNIMAEGPSLQGWNWRVSDLCRILCSFLVPAGEVASLAGGLQGGQDRGGASSLYWELATRCIVNVLLGVFRGVEDMGHENKALQTSRLLSSTLQHYTLCVLKKLLELSPSVLQLYQEDGVWDVMFSQYFFYFGLGDYIMQGFETTAGSTMGSSLVVTANRTVCEAPLSASTGIEDGADHEDYVIRIPDSMDMEPLRLEVISFVELAATVNGTQNNLAECGALLEALHKCSFLVNIATMLAKSLHRILQLSGEPTISAFQLLDASTVLSQVMERQRQNCEPHAIFLLWQASVRMEKGLSASAAGNLQGSIDMEFWMQARLAVFAVVTEYFAISEEAVNQAMHNPRAVDTLFNLLWESGTRDFALHHILLIMKATPTCKKDRDAKMDLCLKYLGLLPRAQVECQAGDISLVLDLLAGLRDILYTDVMYYQELFPDGECFLHIVSLLHADTVEPYSQVSLDVVNTLTHMLQGNELLKGAFRLKVGVGYKRLQSLLIAQHKGHPTQGLLDALLDMLVDGGFQIPSKMLIQNEDVVLLFFGMLQHCDEEEKLNGLDTFHRLLEESTANQAACVRAGLLSVLLDWFALEQTELLLMKMAQLIQMIGGHSISGKDMRRIFALLRSMKDGSRPHHGTLLLQSLQGMLREQGPAVFFELSGHDSGIAVRMRSRRPSNRGYSFCCWARVENFPLLSSRGAEEGRMSLYSFSSESGKGCTLLLCNDQLIVESVSNKHHTVSLPVRLHLKHWYFICITHSGRNSLKVFLDGELVAIEKLRYPKMNDNLSHFTVGTSSPLLAAAKESDSGETLSSKWSSAFCGQLGPLYLFEDAMSPDQVMAVYSLGPNYMYAFLPSEVGCVPENVSTQSVIDSKDGLALKMIFGFNAQASAGRSLFDVSPMSEQSPAGELCDAVIMAGTHLCCRHLVQDIVHCVGGIGVFFPLLTQLDQPVAEALAFMGVSGERRYVQGCPVESHVVVEVIELVTGVLAGNFANQQYMHNIAGMAVLGFLLQSVLPQNLTIKVVSAIEGLLTTVAKANGAALSEALVKEALMNLFLNPHIWIFTPFAVQWELYTRLLNYATSDTSLLPLIFGLPWVLDSLRQFYWDKPKSRRALGTKPLLHPITKAVIGERPTQLEIAKLRVLVLELAERVLRGVVTLVDTKVLVVFLDSSEDIVCLQDVLSMVIDLLEHKPFLSTFAEHVSELGGCQIFIDLLKRQQEPIRLLALQLIGALLVVNLVEKKASGGSIQSTSKAASDKQKLSYMISLMLEHIMVFPITDALCNTLFDIMLGRTGPKQASLQGHLTAQDVGPSQSRSDNILVHTETLSQRVGQLAVSTGTTFVLPQVLRIILKLVVSCEDPVLRLETLQYVLCLLEVNPFNSEALTLEPAWQGWLFAALVAATNRSKKSAGNCEETVWMMGPEEMLIRKLFCMFHVHCVCALRDGWQHVEHTLNFIHLNGDEGLLSKFHTLHVILGDLFDAMVQGLLPLQASLFTQPCRNNALYLLALVDELVMGDAFRLLPVGSIMLVECSTHWEKEKNHLLVCCGRKRTSLNRPRGWQRRTPQGEVIEIENKREYWRLYDKVWSLLIAMNGRGPAANRGNFVLPPTSGPTFGQRARGLVESLNIPASEIAAAVVSGGLGVVSIGSFAKVLDKSSRSRGERCPRVVLRLVLLYLFEADLDAAKRCVQQFIALLPAFFSTESEQNKNRLQLLLWTLLDARTQIGSMDEGARFHVVSQLIREIVEGGKAMLATSLMDKDKPHDDVITASDAALHSLLQQDRILAAVKEEARYLKGATAQRAHEVEALRAELNTASAQESTQKKVLDDQIQTVISSICASDRGRRVAAQGVYDEEQQAISEHWCHMFRDLTDERGPWSAITFPNDSPVRWKLDKTEDPLRRRLKLKRNYNFHEELLHPVSTAAPSSQAASETLNEPGGSEVELLLRGVRTFLLKGLHKVTEESNSEDEGDDDDDGSEEETAAKAPANDSQKPEKAVNASNMAKESGVSTLHHQTTAVLLSVACVLVAPKRKVAGHLKVMRASLHFHGEFVVEGTAGRSVFNHLGGLSYPDGISSETPEKGTHRLKGRYRKESFAEAADLEKSNYSERLDLTQQTATTQGPPFNGVKRHKHWDLSQVRAVHASRYLLQYSALEIFFTNSLPPVFFNFPSQRIAKDVGTTIIYLGNGPTSGKSSSKDREDMILYVDKRKAYELAEKARERWRRREISNFEYLMTLNTLAGRSYNDLTQYPVFPWVLADYTSEKLDLSNPAMFRDLSKPVGALDTKRFKVFEERYHNFSDPDIPSFYYGSHYSSMGIVLFYLLRLEPFTSLHRRLQGGKFDHADRLFHSVEGAYRNCLTNTSDVKELIPEFFYLPEFALNTNDYYLGEKQDGELLSDVVLPAWAKGSAEEFVQKNREALESEYVSEHLHEWVDLIFGYKQRGQPAVEATNVFYHLTYEGFDLEALDNPVECAAVEDQIANFGQTPIQLFKKKHHKRGPAIPIARPLYYAPASITLTSIIPSMQSSPLMFVGLIDSRVVTVNSQLTVNVRPWITPSIQGGGSFTFSSQDSLYSIGADVALSRRLGGRFAEDVEVTPGCFGTLQVRSSSFLLTCGHWDNSFKVISLSDGRMVQSNRQHTDIVTCLSVAVDGSVVVTGSCDTTVMVWDIELTSGSIHRRVSRFRESSSHSEKTSKPEVVVILDKPRHVLCGHDDSVTCIAVRVELDIVVSGSKDTTCILHTLRDGTYVRSLRHPNGSAITMLAVSQHGLLVMYSKDDLSLYVFSINGKLLAHAECKAHVNCMDISDCGDFLVCGGKQGQVVVRSMHTLEVVRLYDGTGVPISALAVTPEDCFIVGTEDGSLLTYSLEIQQQRKAGFFAMRSRSLVVSGSFIPGS</sequence>
<dbReference type="Pfam" id="PF20426">
    <property type="entry name" value="NBCH_WD40"/>
    <property type="match status" value="1"/>
</dbReference>
<dbReference type="InterPro" id="IPR050865">
    <property type="entry name" value="BEACH_Domain"/>
</dbReference>
<protein>
    <submittedName>
        <fullName evidence="7">Uncharacterized protein</fullName>
    </submittedName>
</protein>
<dbReference type="PROSITE" id="PS51783">
    <property type="entry name" value="PH_BEACH"/>
    <property type="match status" value="1"/>
</dbReference>
<dbReference type="InterPro" id="IPR036372">
    <property type="entry name" value="BEACH_dom_sf"/>
</dbReference>
<dbReference type="CDD" id="cd06071">
    <property type="entry name" value="Beach"/>
    <property type="match status" value="1"/>
</dbReference>
<dbReference type="SMART" id="SM01026">
    <property type="entry name" value="Beach"/>
    <property type="match status" value="1"/>
</dbReference>
<dbReference type="InterPro" id="IPR015943">
    <property type="entry name" value="WD40/YVTN_repeat-like_dom_sf"/>
</dbReference>
<dbReference type="Pfam" id="PF20425">
    <property type="entry name" value="Neurobeachin"/>
    <property type="match status" value="1"/>
</dbReference>
<dbReference type="InterPro" id="IPR016024">
    <property type="entry name" value="ARM-type_fold"/>
</dbReference>
<reference evidence="7" key="1">
    <citation type="submission" date="2024-02" db="EMBL/GenBank/DDBJ databases">
        <authorList>
            <consortium name="ELIXIR-Norway"/>
            <consortium name="Elixir Norway"/>
        </authorList>
    </citation>
    <scope>NUCLEOTIDE SEQUENCE</scope>
</reference>
<dbReference type="InterPro" id="IPR023362">
    <property type="entry name" value="PH-BEACH_dom"/>
</dbReference>
<dbReference type="PROSITE" id="PS50197">
    <property type="entry name" value="BEACH"/>
    <property type="match status" value="1"/>
</dbReference>
<dbReference type="SUPFAM" id="SSF81837">
    <property type="entry name" value="BEACH domain"/>
    <property type="match status" value="1"/>
</dbReference>
<dbReference type="Gene3D" id="2.130.10.10">
    <property type="entry name" value="YVTN repeat-like/Quinoprotein amine dehydrogenase"/>
    <property type="match status" value="2"/>
</dbReference>
<dbReference type="PANTHER" id="PTHR13743">
    <property type="entry name" value="BEIGE/BEACH-RELATED"/>
    <property type="match status" value="1"/>
</dbReference>
<accession>A0ABP0V4S8</accession>
<dbReference type="InterPro" id="IPR000409">
    <property type="entry name" value="BEACH_dom"/>
</dbReference>
<dbReference type="Pfam" id="PF14844">
    <property type="entry name" value="PH_BEACH"/>
    <property type="match status" value="1"/>
</dbReference>
<dbReference type="PROSITE" id="PS50294">
    <property type="entry name" value="WD_REPEATS_REGION"/>
    <property type="match status" value="1"/>
</dbReference>
<dbReference type="InterPro" id="IPR001680">
    <property type="entry name" value="WD40_rpt"/>
</dbReference>
<evidence type="ECO:0000256" key="1">
    <source>
        <dbReference type="ARBA" id="ARBA00022574"/>
    </source>
</evidence>
<feature type="repeat" description="WD" evidence="3">
    <location>
        <begin position="3187"/>
        <end position="3221"/>
    </location>
</feature>
<keyword evidence="2" id="KW-0677">Repeat</keyword>
<dbReference type="Pfam" id="PF16057">
    <property type="entry name" value="DUF4800"/>
    <property type="match status" value="1"/>
</dbReference>
<dbReference type="InterPro" id="IPR011993">
    <property type="entry name" value="PH-like_dom_sf"/>
</dbReference>
<feature type="compositionally biased region" description="Acidic residues" evidence="4">
    <location>
        <begin position="2520"/>
        <end position="2536"/>
    </location>
</feature>
<dbReference type="Gene3D" id="2.60.120.200">
    <property type="match status" value="1"/>
</dbReference>
<dbReference type="SUPFAM" id="SSF50729">
    <property type="entry name" value="PH domain-like"/>
    <property type="match status" value="1"/>
</dbReference>
<organism evidence="7 8">
    <name type="scientific">Sphagnum troendelagicum</name>
    <dbReference type="NCBI Taxonomy" id="128251"/>
    <lineage>
        <taxon>Eukaryota</taxon>
        <taxon>Viridiplantae</taxon>
        <taxon>Streptophyta</taxon>
        <taxon>Embryophyta</taxon>
        <taxon>Bryophyta</taxon>
        <taxon>Sphagnophytina</taxon>
        <taxon>Sphagnopsida</taxon>
        <taxon>Sphagnales</taxon>
        <taxon>Sphagnaceae</taxon>
        <taxon>Sphagnum</taxon>
    </lineage>
</organism>
<dbReference type="EMBL" id="OZ019901">
    <property type="protein sequence ID" value="CAK9237200.1"/>
    <property type="molecule type" value="Genomic_DNA"/>
</dbReference>
<evidence type="ECO:0000259" key="6">
    <source>
        <dbReference type="PROSITE" id="PS51783"/>
    </source>
</evidence>
<dbReference type="Gene3D" id="2.30.29.30">
    <property type="entry name" value="Pleckstrin-homology domain (PH domain)/Phosphotyrosine-binding domain (PTB)"/>
    <property type="match status" value="1"/>
</dbReference>
<dbReference type="CDD" id="cd01201">
    <property type="entry name" value="PH_BEACH"/>
    <property type="match status" value="1"/>
</dbReference>
<feature type="domain" description="BEACH" evidence="5">
    <location>
        <begin position="2761"/>
        <end position="3050"/>
    </location>
</feature>
<dbReference type="InterPro" id="IPR046852">
    <property type="entry name" value="Neurobeachin_a-sol"/>
</dbReference>
<feature type="compositionally biased region" description="Polar residues" evidence="4">
    <location>
        <begin position="319"/>
        <end position="330"/>
    </location>
</feature>
<keyword evidence="8" id="KW-1185">Reference proteome</keyword>
<evidence type="ECO:0000256" key="3">
    <source>
        <dbReference type="PROSITE-ProRule" id="PRU00221"/>
    </source>
</evidence>
<dbReference type="SMART" id="SM00320">
    <property type="entry name" value="WD40"/>
    <property type="match status" value="5"/>
</dbReference>
<proteinExistence type="predicted"/>
<dbReference type="Pfam" id="PF02138">
    <property type="entry name" value="Beach"/>
    <property type="match status" value="1"/>
</dbReference>
<dbReference type="PROSITE" id="PS50082">
    <property type="entry name" value="WD_REPEATS_2"/>
    <property type="match status" value="1"/>
</dbReference>
<gene>
    <name evidence="7" type="ORF">CSSPTR1EN2_LOCUS23584</name>
</gene>
<dbReference type="PROSITE" id="PS00678">
    <property type="entry name" value="WD_REPEATS_1"/>
    <property type="match status" value="1"/>
</dbReference>
<dbReference type="Gene3D" id="1.10.1540.10">
    <property type="entry name" value="BEACH domain"/>
    <property type="match status" value="1"/>
</dbReference>
<evidence type="ECO:0000313" key="8">
    <source>
        <dbReference type="Proteomes" id="UP001497512"/>
    </source>
</evidence>
<evidence type="ECO:0000256" key="4">
    <source>
        <dbReference type="SAM" id="MobiDB-lite"/>
    </source>
</evidence>
<feature type="region of interest" description="Disordered" evidence="4">
    <location>
        <begin position="319"/>
        <end position="343"/>
    </location>
</feature>
<evidence type="ECO:0000259" key="5">
    <source>
        <dbReference type="PROSITE" id="PS50197"/>
    </source>
</evidence>
<dbReference type="SUPFAM" id="SSF48371">
    <property type="entry name" value="ARM repeat"/>
    <property type="match status" value="1"/>
</dbReference>
<dbReference type="PANTHER" id="PTHR13743:SF112">
    <property type="entry name" value="BEACH DOMAIN-CONTAINING PROTEIN"/>
    <property type="match status" value="1"/>
</dbReference>
<feature type="compositionally biased region" description="Polar residues" evidence="4">
    <location>
        <begin position="2554"/>
        <end position="2564"/>
    </location>
</feature>
<evidence type="ECO:0000313" key="7">
    <source>
        <dbReference type="EMBL" id="CAK9237200.1"/>
    </source>
</evidence>
<feature type="region of interest" description="Disordered" evidence="4">
    <location>
        <begin position="280"/>
        <end position="300"/>
    </location>
</feature>
<dbReference type="InterPro" id="IPR013320">
    <property type="entry name" value="ConA-like_dom_sf"/>
</dbReference>
<name>A0ABP0V4S8_9BRYO</name>
<feature type="region of interest" description="Disordered" evidence="4">
    <location>
        <begin position="2516"/>
        <end position="2564"/>
    </location>
</feature>
<feature type="compositionally biased region" description="Low complexity" evidence="4">
    <location>
        <begin position="291"/>
        <end position="300"/>
    </location>
</feature>
<keyword evidence="1 3" id="KW-0853">WD repeat</keyword>
<feature type="domain" description="BEACH-type PH" evidence="6">
    <location>
        <begin position="2569"/>
        <end position="2737"/>
    </location>
</feature>
<dbReference type="SUPFAM" id="SSF50978">
    <property type="entry name" value="WD40 repeat-like"/>
    <property type="match status" value="1"/>
</dbReference>
<dbReference type="Proteomes" id="UP001497512">
    <property type="component" value="Chromosome 9"/>
</dbReference>
<evidence type="ECO:0000256" key="2">
    <source>
        <dbReference type="ARBA" id="ARBA00022737"/>
    </source>
</evidence>
<dbReference type="InterPro" id="IPR031570">
    <property type="entry name" value="NBEA/BDCP_DUF4704"/>
</dbReference>
<dbReference type="InterPro" id="IPR046851">
    <property type="entry name" value="NBCH_WD40"/>
</dbReference>
<dbReference type="InterPro" id="IPR019775">
    <property type="entry name" value="WD40_repeat_CS"/>
</dbReference>